<evidence type="ECO:0000313" key="10">
    <source>
        <dbReference type="EMBL" id="MBB4935377.1"/>
    </source>
</evidence>
<evidence type="ECO:0000256" key="1">
    <source>
        <dbReference type="ARBA" id="ARBA00012513"/>
    </source>
</evidence>
<feature type="transmembrane region" description="Helical" evidence="8">
    <location>
        <begin position="305"/>
        <end position="329"/>
    </location>
</feature>
<organism evidence="10 11">
    <name type="scientific">Lipingzhangella halophila</name>
    <dbReference type="NCBI Taxonomy" id="1783352"/>
    <lineage>
        <taxon>Bacteria</taxon>
        <taxon>Bacillati</taxon>
        <taxon>Actinomycetota</taxon>
        <taxon>Actinomycetes</taxon>
        <taxon>Streptosporangiales</taxon>
        <taxon>Nocardiopsidaceae</taxon>
        <taxon>Lipingzhangella</taxon>
    </lineage>
</organism>
<evidence type="ECO:0000259" key="9">
    <source>
        <dbReference type="PROSITE" id="PS50011"/>
    </source>
</evidence>
<proteinExistence type="predicted"/>
<dbReference type="CDD" id="cd14014">
    <property type="entry name" value="STKc_PknB_like"/>
    <property type="match status" value="1"/>
</dbReference>
<dbReference type="GO" id="GO:0004674">
    <property type="term" value="F:protein serine/threonine kinase activity"/>
    <property type="evidence" value="ECO:0007669"/>
    <property type="project" value="UniProtKB-KW"/>
</dbReference>
<dbReference type="SUPFAM" id="SSF56112">
    <property type="entry name" value="Protein kinase-like (PK-like)"/>
    <property type="match status" value="1"/>
</dbReference>
<dbReference type="EMBL" id="JACHJT010000002">
    <property type="protein sequence ID" value="MBB4935377.1"/>
    <property type="molecule type" value="Genomic_DNA"/>
</dbReference>
<keyword evidence="5 10" id="KW-0418">Kinase</keyword>
<dbReference type="Proteomes" id="UP000523007">
    <property type="component" value="Unassembled WGS sequence"/>
</dbReference>
<keyword evidence="2 10" id="KW-0723">Serine/threonine-protein kinase</keyword>
<dbReference type="PANTHER" id="PTHR43289">
    <property type="entry name" value="MITOGEN-ACTIVATED PROTEIN KINASE KINASE KINASE 20-RELATED"/>
    <property type="match status" value="1"/>
</dbReference>
<feature type="binding site" evidence="7">
    <location>
        <position position="41"/>
    </location>
    <ligand>
        <name>ATP</name>
        <dbReference type="ChEBI" id="CHEBI:30616"/>
    </ligand>
</feature>
<dbReference type="PROSITE" id="PS00107">
    <property type="entry name" value="PROTEIN_KINASE_ATP"/>
    <property type="match status" value="1"/>
</dbReference>
<dbReference type="InterPro" id="IPR011009">
    <property type="entry name" value="Kinase-like_dom_sf"/>
</dbReference>
<evidence type="ECO:0000256" key="7">
    <source>
        <dbReference type="PROSITE-ProRule" id="PRU10141"/>
    </source>
</evidence>
<evidence type="ECO:0000256" key="3">
    <source>
        <dbReference type="ARBA" id="ARBA00022679"/>
    </source>
</evidence>
<dbReference type="PROSITE" id="PS50011">
    <property type="entry name" value="PROTEIN_KINASE_DOM"/>
    <property type="match status" value="1"/>
</dbReference>
<dbReference type="InterPro" id="IPR000719">
    <property type="entry name" value="Prot_kinase_dom"/>
</dbReference>
<evidence type="ECO:0000256" key="4">
    <source>
        <dbReference type="ARBA" id="ARBA00022741"/>
    </source>
</evidence>
<keyword evidence="3" id="KW-0808">Transferase</keyword>
<sequence>MSEGALEKVGRYRVDAILGVGAFATVYRATDDRLDGTVAVKVLAENHSLDPELRERFLTEGRVLRRIDSAHVIRVHDLGETDRQQPYLVLEYAGLGTLADRVSDLRGAGWRPASADLLSVVRPLASAIEAVHRANVVHRDLSPGNVLLSSSAGSPSGPPSAVIGGTERIVLADLGLCKDLAINSGYTVSGGTSGFRAPEQRGGPALIDARADLWSLSALVVWLVTGSPPEGGPVRGAIVAAGFPGALGDALDRSLSEDPGARHPDVAAWRSAIEEALSPVTPAGAPGATTTARGAASGNRPARRLITVLGSAGAAGVVALAGVLGWAWWADRTEVTSLDGGDVRVARSEGDSEVAIEGPEEISAGETATFSAELDGVSEAVWVTPEGSLHSDASGLEVATSSSGVATVTLVGAVPGGEPITVTHDLRVTE</sequence>
<keyword evidence="6 7" id="KW-0067">ATP-binding</keyword>
<reference evidence="10 11" key="1">
    <citation type="submission" date="2020-08" db="EMBL/GenBank/DDBJ databases">
        <title>Sequencing the genomes of 1000 actinobacteria strains.</title>
        <authorList>
            <person name="Klenk H.-P."/>
        </authorList>
    </citation>
    <scope>NUCLEOTIDE SEQUENCE [LARGE SCALE GENOMIC DNA]</scope>
    <source>
        <strain evidence="10 11">DSM 102030</strain>
    </source>
</reference>
<evidence type="ECO:0000256" key="8">
    <source>
        <dbReference type="SAM" id="Phobius"/>
    </source>
</evidence>
<keyword evidence="11" id="KW-1185">Reference proteome</keyword>
<feature type="domain" description="Protein kinase" evidence="9">
    <location>
        <begin position="12"/>
        <end position="277"/>
    </location>
</feature>
<dbReference type="Gene3D" id="3.30.200.20">
    <property type="entry name" value="Phosphorylase Kinase, domain 1"/>
    <property type="match status" value="1"/>
</dbReference>
<keyword evidence="8" id="KW-0472">Membrane</keyword>
<dbReference type="EC" id="2.7.11.1" evidence="1"/>
<dbReference type="AlphaFoldDB" id="A0A7W7RP97"/>
<evidence type="ECO:0000313" key="11">
    <source>
        <dbReference type="Proteomes" id="UP000523007"/>
    </source>
</evidence>
<keyword evidence="4 7" id="KW-0547">Nucleotide-binding</keyword>
<evidence type="ECO:0000256" key="2">
    <source>
        <dbReference type="ARBA" id="ARBA00022527"/>
    </source>
</evidence>
<comment type="caution">
    <text evidence="10">The sequence shown here is derived from an EMBL/GenBank/DDBJ whole genome shotgun (WGS) entry which is preliminary data.</text>
</comment>
<gene>
    <name evidence="10" type="ORF">F4561_006271</name>
</gene>
<dbReference type="PROSITE" id="PS00109">
    <property type="entry name" value="PROTEIN_KINASE_TYR"/>
    <property type="match status" value="1"/>
</dbReference>
<accession>A0A7W7RP97</accession>
<evidence type="ECO:0000256" key="6">
    <source>
        <dbReference type="ARBA" id="ARBA00022840"/>
    </source>
</evidence>
<evidence type="ECO:0000256" key="5">
    <source>
        <dbReference type="ARBA" id="ARBA00022777"/>
    </source>
</evidence>
<dbReference type="Gene3D" id="1.10.510.10">
    <property type="entry name" value="Transferase(Phosphotransferase) domain 1"/>
    <property type="match status" value="1"/>
</dbReference>
<dbReference type="Pfam" id="PF00069">
    <property type="entry name" value="Pkinase"/>
    <property type="match status" value="1"/>
</dbReference>
<dbReference type="RefSeq" id="WP_184585117.1">
    <property type="nucleotide sequence ID" value="NZ_JACHJT010000002.1"/>
</dbReference>
<dbReference type="PANTHER" id="PTHR43289:SF6">
    <property type="entry name" value="SERINE_THREONINE-PROTEIN KINASE NEKL-3"/>
    <property type="match status" value="1"/>
</dbReference>
<dbReference type="GO" id="GO:0005524">
    <property type="term" value="F:ATP binding"/>
    <property type="evidence" value="ECO:0007669"/>
    <property type="project" value="UniProtKB-UniRule"/>
</dbReference>
<dbReference type="InterPro" id="IPR008266">
    <property type="entry name" value="Tyr_kinase_AS"/>
</dbReference>
<name>A0A7W7RP97_9ACTN</name>
<protein>
    <recommendedName>
        <fullName evidence="1">non-specific serine/threonine protein kinase</fullName>
        <ecNumber evidence="1">2.7.11.1</ecNumber>
    </recommendedName>
</protein>
<dbReference type="InterPro" id="IPR017441">
    <property type="entry name" value="Protein_kinase_ATP_BS"/>
</dbReference>
<keyword evidence="8" id="KW-0812">Transmembrane</keyword>
<keyword evidence="8" id="KW-1133">Transmembrane helix</keyword>